<organism evidence="1 2">
    <name type="scientific">Novosphingobium olei</name>
    <dbReference type="NCBI Taxonomy" id="2728851"/>
    <lineage>
        <taxon>Bacteria</taxon>
        <taxon>Pseudomonadati</taxon>
        <taxon>Pseudomonadota</taxon>
        <taxon>Alphaproteobacteria</taxon>
        <taxon>Sphingomonadales</taxon>
        <taxon>Sphingomonadaceae</taxon>
        <taxon>Novosphingobium</taxon>
    </lineage>
</organism>
<reference evidence="1 2" key="1">
    <citation type="submission" date="2020-04" db="EMBL/GenBank/DDBJ databases">
        <title>Novosphingobium sp. TW-4 isolated from soil.</title>
        <authorList>
            <person name="Dahal R.H."/>
            <person name="Chaudhary D.K."/>
        </authorList>
    </citation>
    <scope>NUCLEOTIDE SEQUENCE [LARGE SCALE GENOMIC DNA]</scope>
    <source>
        <strain evidence="1 2">TW-4</strain>
    </source>
</reference>
<evidence type="ECO:0000313" key="1">
    <source>
        <dbReference type="EMBL" id="NML95435.1"/>
    </source>
</evidence>
<dbReference type="AlphaFoldDB" id="A0A7Y0GAU3"/>
<keyword evidence="2" id="KW-1185">Reference proteome</keyword>
<protein>
    <submittedName>
        <fullName evidence="1">DUF2322 family protein</fullName>
    </submittedName>
</protein>
<dbReference type="Pfam" id="PF10084">
    <property type="entry name" value="DUF2322"/>
    <property type="match status" value="1"/>
</dbReference>
<dbReference type="InterPro" id="IPR016755">
    <property type="entry name" value="UCP019302"/>
</dbReference>
<accession>A0A7Y0GAU3</accession>
<dbReference type="Proteomes" id="UP000583556">
    <property type="component" value="Unassembled WGS sequence"/>
</dbReference>
<sequence length="111" mass="11448">MIRIEPGASFKDNLQQLPPIAGVARIDLIDAQGAVVATIPNAPGKQGSVAVYQYLRRAFGRLDAEAAAHGLAVFGEITADARAQPGAHPNIDRLIDVADGAPALEIAVIAG</sequence>
<gene>
    <name evidence="1" type="ORF">HHL27_17300</name>
</gene>
<name>A0A7Y0GAU3_9SPHN</name>
<dbReference type="EMBL" id="JABBGM010000009">
    <property type="protein sequence ID" value="NML95435.1"/>
    <property type="molecule type" value="Genomic_DNA"/>
</dbReference>
<proteinExistence type="predicted"/>
<dbReference type="PIRSF" id="PIRSF019302">
    <property type="entry name" value="UCP019302"/>
    <property type="match status" value="1"/>
</dbReference>
<comment type="caution">
    <text evidence="1">The sequence shown here is derived from an EMBL/GenBank/DDBJ whole genome shotgun (WGS) entry which is preliminary data.</text>
</comment>
<dbReference type="RefSeq" id="WP_169494637.1">
    <property type="nucleotide sequence ID" value="NZ_JABBGM010000009.1"/>
</dbReference>
<evidence type="ECO:0000313" key="2">
    <source>
        <dbReference type="Proteomes" id="UP000583556"/>
    </source>
</evidence>